<dbReference type="AlphaFoldDB" id="A0A0E9RE54"/>
<dbReference type="EMBL" id="GBXM01081218">
    <property type="protein sequence ID" value="JAH27359.1"/>
    <property type="molecule type" value="Transcribed_RNA"/>
</dbReference>
<sequence>MTLAELIGPVLWKIVVEVDET</sequence>
<name>A0A0E9RE54_ANGAN</name>
<accession>A0A0E9RE54</accession>
<reference evidence="1" key="2">
    <citation type="journal article" date="2015" name="Fish Shellfish Immunol.">
        <title>Early steps in the European eel (Anguilla anguilla)-Vibrio vulnificus interaction in the gills: Role of the RtxA13 toxin.</title>
        <authorList>
            <person name="Callol A."/>
            <person name="Pajuelo D."/>
            <person name="Ebbesson L."/>
            <person name="Teles M."/>
            <person name="MacKenzie S."/>
            <person name="Amaro C."/>
        </authorList>
    </citation>
    <scope>NUCLEOTIDE SEQUENCE</scope>
</reference>
<protein>
    <submittedName>
        <fullName evidence="1">Uncharacterized protein</fullName>
    </submittedName>
</protein>
<evidence type="ECO:0000313" key="1">
    <source>
        <dbReference type="EMBL" id="JAH27359.1"/>
    </source>
</evidence>
<organism evidence="1">
    <name type="scientific">Anguilla anguilla</name>
    <name type="common">European freshwater eel</name>
    <name type="synonym">Muraena anguilla</name>
    <dbReference type="NCBI Taxonomy" id="7936"/>
    <lineage>
        <taxon>Eukaryota</taxon>
        <taxon>Metazoa</taxon>
        <taxon>Chordata</taxon>
        <taxon>Craniata</taxon>
        <taxon>Vertebrata</taxon>
        <taxon>Euteleostomi</taxon>
        <taxon>Actinopterygii</taxon>
        <taxon>Neopterygii</taxon>
        <taxon>Teleostei</taxon>
        <taxon>Anguilliformes</taxon>
        <taxon>Anguillidae</taxon>
        <taxon>Anguilla</taxon>
    </lineage>
</organism>
<proteinExistence type="predicted"/>
<reference evidence="1" key="1">
    <citation type="submission" date="2014-11" db="EMBL/GenBank/DDBJ databases">
        <authorList>
            <person name="Amaro Gonzalez C."/>
        </authorList>
    </citation>
    <scope>NUCLEOTIDE SEQUENCE</scope>
</reference>